<accession>A0ABS5KCX5</accession>
<dbReference type="PANTHER" id="PTHR43133:SF46">
    <property type="entry name" value="RNA POLYMERASE SIGMA-70 FACTOR ECF SUBFAMILY"/>
    <property type="match status" value="1"/>
</dbReference>
<evidence type="ECO:0000259" key="6">
    <source>
        <dbReference type="Pfam" id="PF08281"/>
    </source>
</evidence>
<name>A0ABS5KCX5_9BACT</name>
<dbReference type="NCBIfam" id="TIGR02937">
    <property type="entry name" value="sigma70-ECF"/>
    <property type="match status" value="1"/>
</dbReference>
<dbReference type="Gene3D" id="1.10.1740.10">
    <property type="match status" value="1"/>
</dbReference>
<dbReference type="Pfam" id="PF08281">
    <property type="entry name" value="Sigma70_r4_2"/>
    <property type="match status" value="1"/>
</dbReference>
<comment type="similarity">
    <text evidence="1">Belongs to the sigma-70 factor family. ECF subfamily.</text>
</comment>
<organism evidence="7 8">
    <name type="scientific">Carboxylicivirga mesophila</name>
    <dbReference type="NCBI Taxonomy" id="1166478"/>
    <lineage>
        <taxon>Bacteria</taxon>
        <taxon>Pseudomonadati</taxon>
        <taxon>Bacteroidota</taxon>
        <taxon>Bacteroidia</taxon>
        <taxon>Marinilabiliales</taxon>
        <taxon>Marinilabiliaceae</taxon>
        <taxon>Carboxylicivirga</taxon>
    </lineage>
</organism>
<feature type="domain" description="RNA polymerase sigma-70 region 2" evidence="5">
    <location>
        <begin position="22"/>
        <end position="86"/>
    </location>
</feature>
<evidence type="ECO:0000256" key="1">
    <source>
        <dbReference type="ARBA" id="ARBA00010641"/>
    </source>
</evidence>
<evidence type="ECO:0000259" key="5">
    <source>
        <dbReference type="Pfam" id="PF04542"/>
    </source>
</evidence>
<dbReference type="RefSeq" id="WP_212229448.1">
    <property type="nucleotide sequence ID" value="NZ_JAGUCN010000017.1"/>
</dbReference>
<dbReference type="NCBIfam" id="TIGR02985">
    <property type="entry name" value="Sig70_bacteroi1"/>
    <property type="match status" value="1"/>
</dbReference>
<dbReference type="Proteomes" id="UP000721861">
    <property type="component" value="Unassembled WGS sequence"/>
</dbReference>
<dbReference type="InterPro" id="IPR013249">
    <property type="entry name" value="RNA_pol_sigma70_r4_t2"/>
</dbReference>
<keyword evidence="4" id="KW-0804">Transcription</keyword>
<dbReference type="PANTHER" id="PTHR43133">
    <property type="entry name" value="RNA POLYMERASE ECF-TYPE SIGMA FACTO"/>
    <property type="match status" value="1"/>
</dbReference>
<keyword evidence="3" id="KW-0731">Sigma factor</keyword>
<protein>
    <submittedName>
        <fullName evidence="7">RNA polymerase sigma-70 factor</fullName>
    </submittedName>
</protein>
<dbReference type="Pfam" id="PF04542">
    <property type="entry name" value="Sigma70_r2"/>
    <property type="match status" value="1"/>
</dbReference>
<dbReference type="InterPro" id="IPR007627">
    <property type="entry name" value="RNA_pol_sigma70_r2"/>
</dbReference>
<proteinExistence type="inferred from homology"/>
<dbReference type="InterPro" id="IPR000792">
    <property type="entry name" value="Tscrpt_reg_LuxR_C"/>
</dbReference>
<reference evidence="7 8" key="1">
    <citation type="journal article" date="2014" name="Int. J. Syst. Evol. Microbiol.">
        <title>Carboxylicivirga gen. nov. in the family Marinilabiliaceae with two novel species, Carboxylicivirga mesophila sp. nov. and Carboxylicivirga taeanensis sp. nov., and reclassification of Cytophaga fermentans as Saccharicrinis fermentans gen. nov., comb. nov.</title>
        <authorList>
            <person name="Yang S.H."/>
            <person name="Seo H.S."/>
            <person name="Woo J.H."/>
            <person name="Oh H.M."/>
            <person name="Jang H."/>
            <person name="Lee J.H."/>
            <person name="Kim S.J."/>
            <person name="Kwon K.K."/>
        </authorList>
    </citation>
    <scope>NUCLEOTIDE SEQUENCE [LARGE SCALE GENOMIC DNA]</scope>
    <source>
        <strain evidence="7 8">JCM 18290</strain>
    </source>
</reference>
<dbReference type="InterPro" id="IPR014284">
    <property type="entry name" value="RNA_pol_sigma-70_dom"/>
</dbReference>
<keyword evidence="2" id="KW-0805">Transcription regulation</keyword>
<dbReference type="EMBL" id="JAGUCN010000017">
    <property type="protein sequence ID" value="MBS2212672.1"/>
    <property type="molecule type" value="Genomic_DNA"/>
</dbReference>
<evidence type="ECO:0000313" key="7">
    <source>
        <dbReference type="EMBL" id="MBS2212672.1"/>
    </source>
</evidence>
<evidence type="ECO:0000256" key="4">
    <source>
        <dbReference type="ARBA" id="ARBA00023163"/>
    </source>
</evidence>
<dbReference type="Gene3D" id="1.10.10.10">
    <property type="entry name" value="Winged helix-like DNA-binding domain superfamily/Winged helix DNA-binding domain"/>
    <property type="match status" value="1"/>
</dbReference>
<dbReference type="InterPro" id="IPR036388">
    <property type="entry name" value="WH-like_DNA-bd_sf"/>
</dbReference>
<dbReference type="SUPFAM" id="SSF88659">
    <property type="entry name" value="Sigma3 and sigma4 domains of RNA polymerase sigma factors"/>
    <property type="match status" value="1"/>
</dbReference>
<keyword evidence="8" id="KW-1185">Reference proteome</keyword>
<evidence type="ECO:0000256" key="2">
    <source>
        <dbReference type="ARBA" id="ARBA00023015"/>
    </source>
</evidence>
<dbReference type="InterPro" id="IPR014327">
    <property type="entry name" value="RNA_pol_sigma70_bacteroid"/>
</dbReference>
<dbReference type="InterPro" id="IPR039425">
    <property type="entry name" value="RNA_pol_sigma-70-like"/>
</dbReference>
<feature type="domain" description="RNA polymerase sigma factor 70 region 4 type 2" evidence="6">
    <location>
        <begin position="118"/>
        <end position="169"/>
    </location>
</feature>
<sequence>MGHPSKTLISQGDELEFAHFMSKYSSGLYSFARGFLRSKETAEEVVSDVFLKLWKNRNKISDIEDIKSYLFISVRNSCLTAIKRNRLNEVSLDELSSYNIERIEVPEEEGFNTELIDSLNEAIESLPPKCKLVFSMAKLQGFKRKEIAEILDISQKTVEYHLKTAVTKLIDQVGNNKRHSAKEGVRLLTLLFNFF</sequence>
<gene>
    <name evidence="7" type="ORF">KEM09_14735</name>
</gene>
<evidence type="ECO:0000313" key="8">
    <source>
        <dbReference type="Proteomes" id="UP000721861"/>
    </source>
</evidence>
<evidence type="ECO:0000256" key="3">
    <source>
        <dbReference type="ARBA" id="ARBA00023082"/>
    </source>
</evidence>
<dbReference type="InterPro" id="IPR013324">
    <property type="entry name" value="RNA_pol_sigma_r3/r4-like"/>
</dbReference>
<dbReference type="InterPro" id="IPR013325">
    <property type="entry name" value="RNA_pol_sigma_r2"/>
</dbReference>
<comment type="caution">
    <text evidence="7">The sequence shown here is derived from an EMBL/GenBank/DDBJ whole genome shotgun (WGS) entry which is preliminary data.</text>
</comment>
<dbReference type="SUPFAM" id="SSF88946">
    <property type="entry name" value="Sigma2 domain of RNA polymerase sigma factors"/>
    <property type="match status" value="1"/>
</dbReference>
<dbReference type="PRINTS" id="PR00038">
    <property type="entry name" value="HTHLUXR"/>
</dbReference>